<dbReference type="EMBL" id="JAAGOA010000001">
    <property type="protein sequence ID" value="NED98976.1"/>
    <property type="molecule type" value="Genomic_DNA"/>
</dbReference>
<accession>A0A6L9S1T0</accession>
<dbReference type="AlphaFoldDB" id="A0A6L9S1T0"/>
<gene>
    <name evidence="1" type="ORF">G1H10_02205</name>
</gene>
<proteinExistence type="predicted"/>
<dbReference type="Gene3D" id="3.40.50.1010">
    <property type="entry name" value="5'-nuclease"/>
    <property type="match status" value="1"/>
</dbReference>
<evidence type="ECO:0000313" key="1">
    <source>
        <dbReference type="EMBL" id="NED98976.1"/>
    </source>
</evidence>
<comment type="caution">
    <text evidence="1">The sequence shown here is derived from an EMBL/GenBank/DDBJ whole genome shotgun (WGS) entry which is preliminary data.</text>
</comment>
<reference evidence="1 2" key="1">
    <citation type="submission" date="2020-02" db="EMBL/GenBank/DDBJ databases">
        <authorList>
            <person name="Li X.-J."/>
            <person name="Han X.-M."/>
        </authorList>
    </citation>
    <scope>NUCLEOTIDE SEQUENCE [LARGE SCALE GENOMIC DNA]</scope>
    <source>
        <strain evidence="1 2">CCTCC AB 2017055</strain>
    </source>
</reference>
<dbReference type="Proteomes" id="UP000475214">
    <property type="component" value="Unassembled WGS sequence"/>
</dbReference>
<sequence>MWVYIWTDGYNLYYAGRRHCGRGKPGWRWLDIRSLAKVLVAEQSALWPEATVERVVYCTARMDGESNPGGALDQDIYISALLDHGAVDHVEFGAYIRKLVTRPLATSNSRRRPVLVQPGWPIMVHDGGQPVVTATFMASVATWEEKGSDVNVASHLLVDVLDNVVDAAVVISNDSDLRWPVQEARRRVPVGTVNPGSGYTAGALSGAPDAGVGGHWWRSLAAGDFTDHQMPHDVGRLAKPSGW</sequence>
<evidence type="ECO:0000313" key="2">
    <source>
        <dbReference type="Proteomes" id="UP000475214"/>
    </source>
</evidence>
<name>A0A6L9S1T0_9ACTN</name>
<keyword evidence="2" id="KW-1185">Reference proteome</keyword>
<organism evidence="1 2">
    <name type="scientific">Phytoactinopolyspora halotolerans</name>
    <dbReference type="NCBI Taxonomy" id="1981512"/>
    <lineage>
        <taxon>Bacteria</taxon>
        <taxon>Bacillati</taxon>
        <taxon>Actinomycetota</taxon>
        <taxon>Actinomycetes</taxon>
        <taxon>Jiangellales</taxon>
        <taxon>Jiangellaceae</taxon>
        <taxon>Phytoactinopolyspora</taxon>
    </lineage>
</organism>
<protein>
    <submittedName>
        <fullName evidence="1">NYN domain-containing protein</fullName>
    </submittedName>
</protein>